<evidence type="ECO:0000256" key="2">
    <source>
        <dbReference type="ARBA" id="ARBA00023002"/>
    </source>
</evidence>
<evidence type="ECO:0000256" key="3">
    <source>
        <dbReference type="ARBA" id="ARBA00049357"/>
    </source>
</evidence>
<dbReference type="InterPro" id="IPR019752">
    <property type="entry name" value="Pyrv/ketoisovalerate_OxRed_cat"/>
</dbReference>
<feature type="domain" description="Pyruvate/ketoisovalerate oxidoreductase catalytic" evidence="4">
    <location>
        <begin position="10"/>
        <end position="179"/>
    </location>
</feature>
<keyword evidence="5" id="KW-0670">Pyruvate</keyword>
<dbReference type="InterPro" id="IPR051626">
    <property type="entry name" value="Oxidoreductase_gamma_subunit"/>
</dbReference>
<evidence type="ECO:0000256" key="1">
    <source>
        <dbReference type="ARBA" id="ARBA00012822"/>
    </source>
</evidence>
<dbReference type="PANTHER" id="PTHR43366">
    <property type="entry name" value="PYRUVATE SYNTHASE SUBUNIT PORC"/>
    <property type="match status" value="1"/>
</dbReference>
<reference evidence="5" key="1">
    <citation type="journal article" date="2020" name="mSystems">
        <title>Genome- and Community-Level Interaction Insights into Carbon Utilization and Element Cycling Functions of Hydrothermarchaeota in Hydrothermal Sediment.</title>
        <authorList>
            <person name="Zhou Z."/>
            <person name="Liu Y."/>
            <person name="Xu W."/>
            <person name="Pan J."/>
            <person name="Luo Z.H."/>
            <person name="Li M."/>
        </authorList>
    </citation>
    <scope>NUCLEOTIDE SEQUENCE [LARGE SCALE GENOMIC DNA]</scope>
    <source>
        <strain evidence="5">HyVt-85</strain>
    </source>
</reference>
<dbReference type="Pfam" id="PF01558">
    <property type="entry name" value="POR"/>
    <property type="match status" value="1"/>
</dbReference>
<accession>A0A7J3T9G0</accession>
<dbReference type="EMBL" id="DRTM01000135">
    <property type="protein sequence ID" value="HHE75869.1"/>
    <property type="molecule type" value="Genomic_DNA"/>
</dbReference>
<keyword evidence="2" id="KW-0560">Oxidoreductase</keyword>
<dbReference type="SUPFAM" id="SSF53323">
    <property type="entry name" value="Pyruvate-ferredoxin oxidoreductase, PFOR, domain III"/>
    <property type="match status" value="1"/>
</dbReference>
<dbReference type="AlphaFoldDB" id="A0A7J3T9G0"/>
<dbReference type="EC" id="1.2.7.1" evidence="1"/>
<evidence type="ECO:0000313" key="5">
    <source>
        <dbReference type="EMBL" id="HHE75869.1"/>
    </source>
</evidence>
<proteinExistence type="predicted"/>
<dbReference type="InterPro" id="IPR011894">
    <property type="entry name" value="PorC_KorC"/>
</dbReference>
<dbReference type="Proteomes" id="UP000886130">
    <property type="component" value="Unassembled WGS sequence"/>
</dbReference>
<protein>
    <recommendedName>
        <fullName evidence="1">pyruvate synthase</fullName>
        <ecNumber evidence="1">1.2.7.1</ecNumber>
    </recommendedName>
</protein>
<name>A0A7J3T9G0_9ARCH</name>
<sequence>MIEIRFHGRGGQGSVIASKILAKAFFLEGKYVSSFPYFGVERRGAPVTAFTRVNDKPIRARYQIYEPDYVIVLDPSLLKAVDVLKGLKKNGWVLVNTMKSPEELKKQMDHHRIATVDATSIAIKHHLGSQAVPIVNTAILGAFARMSGLVKIETVMEAIRQSAPAKREENALAAKEAYENVILGGEGE</sequence>
<dbReference type="NCBIfam" id="TIGR02175">
    <property type="entry name" value="PorC_KorC"/>
    <property type="match status" value="1"/>
</dbReference>
<comment type="catalytic activity">
    <reaction evidence="3">
        <text>2 oxidized [2Fe-2S]-[ferredoxin] + pyruvate + CoA = 2 reduced [2Fe-2S]-[ferredoxin] + acetyl-CoA + CO2 + H(+)</text>
        <dbReference type="Rhea" id="RHEA:12765"/>
        <dbReference type="Rhea" id="RHEA-COMP:10000"/>
        <dbReference type="Rhea" id="RHEA-COMP:10001"/>
        <dbReference type="ChEBI" id="CHEBI:15361"/>
        <dbReference type="ChEBI" id="CHEBI:15378"/>
        <dbReference type="ChEBI" id="CHEBI:16526"/>
        <dbReference type="ChEBI" id="CHEBI:33737"/>
        <dbReference type="ChEBI" id="CHEBI:33738"/>
        <dbReference type="ChEBI" id="CHEBI:57287"/>
        <dbReference type="ChEBI" id="CHEBI:57288"/>
        <dbReference type="EC" id="1.2.7.1"/>
    </reaction>
</comment>
<comment type="caution">
    <text evidence="5">The sequence shown here is derived from an EMBL/GenBank/DDBJ whole genome shotgun (WGS) entry which is preliminary data.</text>
</comment>
<dbReference type="InterPro" id="IPR002869">
    <property type="entry name" value="Pyrv_flavodox_OxRed_cen"/>
</dbReference>
<dbReference type="NCBIfam" id="NF006321">
    <property type="entry name" value="PRK08534.1"/>
    <property type="match status" value="1"/>
</dbReference>
<evidence type="ECO:0000259" key="4">
    <source>
        <dbReference type="Pfam" id="PF01558"/>
    </source>
</evidence>
<dbReference type="PANTHER" id="PTHR43366:SF1">
    <property type="entry name" value="PYRUVATE SYNTHASE SUBUNIT PORC"/>
    <property type="match status" value="1"/>
</dbReference>
<dbReference type="Gene3D" id="3.40.920.10">
    <property type="entry name" value="Pyruvate-ferredoxin oxidoreductase, PFOR, domain III"/>
    <property type="match status" value="1"/>
</dbReference>
<dbReference type="GO" id="GO:0019164">
    <property type="term" value="F:pyruvate synthase activity"/>
    <property type="evidence" value="ECO:0007669"/>
    <property type="project" value="UniProtKB-EC"/>
</dbReference>
<organism evidence="5">
    <name type="scientific">Candidatus Aciduliprofundum boonei</name>
    <dbReference type="NCBI Taxonomy" id="379547"/>
    <lineage>
        <taxon>Archaea</taxon>
        <taxon>Methanobacteriati</taxon>
        <taxon>Thermoplasmatota</taxon>
        <taxon>DHVE2 group</taxon>
        <taxon>Candidatus Aciduliprofundum</taxon>
    </lineage>
</organism>
<gene>
    <name evidence="5" type="ORF">ENL31_01920</name>
</gene>